<dbReference type="SUPFAM" id="SSF100950">
    <property type="entry name" value="NagB/RpiA/CoA transferase-like"/>
    <property type="match status" value="1"/>
</dbReference>
<keyword evidence="1" id="KW-0808">Transferase</keyword>
<dbReference type="AlphaFoldDB" id="A0A6M7WBR9"/>
<sequence>MVKFLPLKQAVAENLNNGDSVAFEGFTHLIPTAAAHEAIRQGFRDLTLIRMTPDLIYDQMIGMGMAKKIIFSYVGNPGVGLLRRARDAIENGFPRSIEVEEHSHAGMANAYEAGAAGLPCAVFRGYRGAGLAAVNPNIKSVTCPFTGEVLAAVPSIRPDVTFIHAQKADKKGNVLVEGIIGIQKEAVLAAKRAVVTVEEVVDNFDDLHPNLTVLPRWTIAAISVVPGGSHPSYAHGYYARDNAAYLEWDEIAADREKFQAWMRENVIEKSADDFAGRVEHLRKRHERAGFHPQ</sequence>
<reference evidence="1 2" key="1">
    <citation type="submission" date="2018-10" db="EMBL/GenBank/DDBJ databases">
        <authorList>
            <person name="Perry B.J."/>
            <person name="Sullivan J.T."/>
            <person name="Murphy R.J.T."/>
            <person name="Ramsay J.P."/>
            <person name="Ronson C.W."/>
        </authorList>
    </citation>
    <scope>NUCLEOTIDE SEQUENCE [LARGE SCALE GENOMIC DNA]</scope>
    <source>
        <strain evidence="1 2">R88b</strain>
    </source>
</reference>
<dbReference type="InterPro" id="IPR037171">
    <property type="entry name" value="NagB/RpiA_transferase-like"/>
</dbReference>
<dbReference type="SMART" id="SM00882">
    <property type="entry name" value="CoA_trans"/>
    <property type="match status" value="1"/>
</dbReference>
<dbReference type="PANTHER" id="PTHR43293:SF3">
    <property type="entry name" value="CHOLESTEROL RING-CLEAVING HYDROLASE IPDB SUBUNIT"/>
    <property type="match status" value="1"/>
</dbReference>
<dbReference type="Proteomes" id="UP000503017">
    <property type="component" value="Chromosome"/>
</dbReference>
<dbReference type="PANTHER" id="PTHR43293">
    <property type="entry name" value="ACETATE COA-TRANSFERASE YDIF"/>
    <property type="match status" value="1"/>
</dbReference>
<accession>A0A6M7WBR9</accession>
<dbReference type="Gene3D" id="3.40.1080.10">
    <property type="entry name" value="Glutaconate Coenzyme A-transferase"/>
    <property type="match status" value="1"/>
</dbReference>
<dbReference type="GO" id="GO:0008410">
    <property type="term" value="F:CoA-transferase activity"/>
    <property type="evidence" value="ECO:0007669"/>
    <property type="project" value="InterPro"/>
</dbReference>
<dbReference type="RefSeq" id="WP_027031803.1">
    <property type="nucleotide sequence ID" value="NZ_CP033367.1"/>
</dbReference>
<evidence type="ECO:0000313" key="1">
    <source>
        <dbReference type="EMBL" id="QKD01180.1"/>
    </source>
</evidence>
<dbReference type="Pfam" id="PF01144">
    <property type="entry name" value="CoA_trans"/>
    <property type="match status" value="1"/>
</dbReference>
<dbReference type="EMBL" id="CP033367">
    <property type="protein sequence ID" value="QKD01180.1"/>
    <property type="molecule type" value="Genomic_DNA"/>
</dbReference>
<evidence type="ECO:0000313" key="2">
    <source>
        <dbReference type="Proteomes" id="UP000503017"/>
    </source>
</evidence>
<protein>
    <submittedName>
        <fullName evidence="1">CoA transferase subunit A</fullName>
    </submittedName>
</protein>
<gene>
    <name evidence="1" type="ORF">EB235_06410</name>
</gene>
<name>A0A6M7WBR9_RHILI</name>
<dbReference type="InterPro" id="IPR004165">
    <property type="entry name" value="CoA_trans_fam_I"/>
</dbReference>
<proteinExistence type="predicted"/>
<organism evidence="1 2">
    <name type="scientific">Mesorhizobium loti R88b</name>
    <dbReference type="NCBI Taxonomy" id="935548"/>
    <lineage>
        <taxon>Bacteria</taxon>
        <taxon>Pseudomonadati</taxon>
        <taxon>Pseudomonadota</taxon>
        <taxon>Alphaproteobacteria</taxon>
        <taxon>Hyphomicrobiales</taxon>
        <taxon>Phyllobacteriaceae</taxon>
        <taxon>Mesorhizobium</taxon>
    </lineage>
</organism>